<evidence type="ECO:0000256" key="1">
    <source>
        <dbReference type="SAM" id="SignalP"/>
    </source>
</evidence>
<accession>A0A8K0RSL1</accession>
<comment type="caution">
    <text evidence="2">The sequence shown here is derived from an EMBL/GenBank/DDBJ whole genome shotgun (WGS) entry which is preliminary data.</text>
</comment>
<evidence type="ECO:0000313" key="2">
    <source>
        <dbReference type="EMBL" id="KAH7239492.1"/>
    </source>
</evidence>
<feature type="chain" id="PRO_5035438785" evidence="1">
    <location>
        <begin position="19"/>
        <end position="162"/>
    </location>
</feature>
<dbReference type="Proteomes" id="UP000813427">
    <property type="component" value="Unassembled WGS sequence"/>
</dbReference>
<protein>
    <submittedName>
        <fullName evidence="2">Uncharacterized protein</fullName>
    </submittedName>
</protein>
<evidence type="ECO:0000313" key="3">
    <source>
        <dbReference type="Proteomes" id="UP000813427"/>
    </source>
</evidence>
<dbReference type="OrthoDB" id="5097720at2759"/>
<dbReference type="EMBL" id="JAGPXF010000006">
    <property type="protein sequence ID" value="KAH7239492.1"/>
    <property type="molecule type" value="Genomic_DNA"/>
</dbReference>
<gene>
    <name evidence="2" type="ORF">BKA59DRAFT_458804</name>
</gene>
<feature type="signal peptide" evidence="1">
    <location>
        <begin position="1"/>
        <end position="18"/>
    </location>
</feature>
<dbReference type="AlphaFoldDB" id="A0A8K0RSL1"/>
<keyword evidence="1" id="KW-0732">Signal</keyword>
<reference evidence="2" key="1">
    <citation type="journal article" date="2021" name="Nat. Commun.">
        <title>Genetic determinants of endophytism in the Arabidopsis root mycobiome.</title>
        <authorList>
            <person name="Mesny F."/>
            <person name="Miyauchi S."/>
            <person name="Thiergart T."/>
            <person name="Pickel B."/>
            <person name="Atanasova L."/>
            <person name="Karlsson M."/>
            <person name="Huettel B."/>
            <person name="Barry K.W."/>
            <person name="Haridas S."/>
            <person name="Chen C."/>
            <person name="Bauer D."/>
            <person name="Andreopoulos W."/>
            <person name="Pangilinan J."/>
            <person name="LaButti K."/>
            <person name="Riley R."/>
            <person name="Lipzen A."/>
            <person name="Clum A."/>
            <person name="Drula E."/>
            <person name="Henrissat B."/>
            <person name="Kohler A."/>
            <person name="Grigoriev I.V."/>
            <person name="Martin F.M."/>
            <person name="Hacquard S."/>
        </authorList>
    </citation>
    <scope>NUCLEOTIDE SEQUENCE</scope>
    <source>
        <strain evidence="2">MPI-SDFR-AT-0068</strain>
    </source>
</reference>
<name>A0A8K0RSL1_9HYPO</name>
<keyword evidence="3" id="KW-1185">Reference proteome</keyword>
<proteinExistence type="predicted"/>
<organism evidence="2 3">
    <name type="scientific">Fusarium tricinctum</name>
    <dbReference type="NCBI Taxonomy" id="61284"/>
    <lineage>
        <taxon>Eukaryota</taxon>
        <taxon>Fungi</taxon>
        <taxon>Dikarya</taxon>
        <taxon>Ascomycota</taxon>
        <taxon>Pezizomycotina</taxon>
        <taxon>Sordariomycetes</taxon>
        <taxon>Hypocreomycetidae</taxon>
        <taxon>Hypocreales</taxon>
        <taxon>Nectriaceae</taxon>
        <taxon>Fusarium</taxon>
        <taxon>Fusarium tricinctum species complex</taxon>
    </lineage>
</organism>
<sequence length="162" mass="16914">MHATTLFTTIAFAASIMASPAPLALSRRQGFPSFRLSSARTIGQTCVPPACIPQDYTNTVIESDCGGRDCNAPADGFTSGESLCDFEFEICGRTVTLVGRSDGDCRATKDLSEADYGTGYAVITENGQDVGACAANMRESGAQTCGLSSSTTFSALVDCTFD</sequence>